<keyword evidence="5" id="KW-1185">Reference proteome</keyword>
<sequence length="121" mass="14388">MVEKNLSKDLIREKIDKHCNEPIRLFTDDYTIYFGLEGHSKVKEHHIIKHSEKEYADGENHVNNCENRHSLLRQYLRIFRGVSKKKLNTYVKFFQFTFNKGVNWFGNAIQLILNNCTNTGR</sequence>
<name>A0A2H4VRH9_9EURY</name>
<evidence type="ECO:0000259" key="1">
    <source>
        <dbReference type="SMART" id="SM01126"/>
    </source>
</evidence>
<dbReference type="KEGG" id="msub:BK009_09705"/>
<evidence type="ECO:0000313" key="5">
    <source>
        <dbReference type="Proteomes" id="UP000232631"/>
    </source>
</evidence>
<dbReference type="EMBL" id="CP017768">
    <property type="protein sequence ID" value="AUB60923.1"/>
    <property type="molecule type" value="Genomic_DNA"/>
</dbReference>
<feature type="domain" description="ISXO2-like transposase" evidence="1">
    <location>
        <begin position="1"/>
        <end position="99"/>
    </location>
</feature>
<dbReference type="EMBL" id="CP017768">
    <property type="protein sequence ID" value="AUB60676.1"/>
    <property type="molecule type" value="Genomic_DNA"/>
</dbReference>
<dbReference type="Pfam" id="PF12762">
    <property type="entry name" value="DDE_Tnp_IS1595"/>
    <property type="match status" value="1"/>
</dbReference>
<proteinExistence type="predicted"/>
<dbReference type="KEGG" id="msub:BK009_10535"/>
<evidence type="ECO:0000313" key="3">
    <source>
        <dbReference type="EMBL" id="AUB60923.1"/>
    </source>
</evidence>
<accession>A0A2H4VRH9</accession>
<dbReference type="InterPro" id="IPR024445">
    <property type="entry name" value="Tnp_ISXO2-like"/>
</dbReference>
<protein>
    <recommendedName>
        <fullName evidence="1">ISXO2-like transposase domain-containing protein</fullName>
    </recommendedName>
</protein>
<dbReference type="SMART" id="SM01126">
    <property type="entry name" value="DDE_Tnp_IS1595"/>
    <property type="match status" value="1"/>
</dbReference>
<dbReference type="AlphaFoldDB" id="A0A2H4VRH9"/>
<dbReference type="KEGG" id="msub:BK009_08315"/>
<reference evidence="2 5" key="1">
    <citation type="submission" date="2016-10" db="EMBL/GenBank/DDBJ databases">
        <title>Comparative genomics between deep and shallow subseafloor isolates.</title>
        <authorList>
            <person name="Ishii S."/>
            <person name="Miller J.R."/>
            <person name="Sutton G."/>
            <person name="Suzuki S."/>
            <person name="Methe B."/>
            <person name="Inagaki F."/>
            <person name="Imachi H."/>
        </authorList>
    </citation>
    <scope>NUCLEOTIDE SEQUENCE [LARGE SCALE GENOMIC DNA]</scope>
    <source>
        <strain evidence="2 5">A8p</strain>
    </source>
</reference>
<gene>
    <name evidence="2" type="ORF">BK009_08315</name>
    <name evidence="3" type="ORF">BK009_09705</name>
    <name evidence="4" type="ORF">BK009_10535</name>
</gene>
<evidence type="ECO:0000313" key="4">
    <source>
        <dbReference type="EMBL" id="AUB61076.1"/>
    </source>
</evidence>
<dbReference type="Proteomes" id="UP000232631">
    <property type="component" value="Chromosome"/>
</dbReference>
<dbReference type="EMBL" id="CP017768">
    <property type="protein sequence ID" value="AUB61076.1"/>
    <property type="molecule type" value="Genomic_DNA"/>
</dbReference>
<evidence type="ECO:0000313" key="2">
    <source>
        <dbReference type="EMBL" id="AUB60676.1"/>
    </source>
</evidence>
<organism evidence="2 5">
    <name type="scientific">Methanobacterium subterraneum</name>
    <dbReference type="NCBI Taxonomy" id="59277"/>
    <lineage>
        <taxon>Archaea</taxon>
        <taxon>Methanobacteriati</taxon>
        <taxon>Methanobacteriota</taxon>
        <taxon>Methanomada group</taxon>
        <taxon>Methanobacteria</taxon>
        <taxon>Methanobacteriales</taxon>
        <taxon>Methanobacteriaceae</taxon>
        <taxon>Methanobacterium</taxon>
    </lineage>
</organism>